<dbReference type="AlphaFoldDB" id="A0A142BVH0"/>
<reference evidence="2" key="2">
    <citation type="submission" date="2016-02" db="EMBL/GenBank/DDBJ databases">
        <authorList>
            <person name="Wen L."/>
            <person name="He K."/>
            <person name="Yang H."/>
        </authorList>
    </citation>
    <scope>NUCLEOTIDE SEQUENCE</scope>
</reference>
<protein>
    <submittedName>
        <fullName evidence="2">Transposase IS1592</fullName>
    </submittedName>
</protein>
<feature type="domain" description="Transposase DDE" evidence="1">
    <location>
        <begin position="104"/>
        <end position="258"/>
    </location>
</feature>
<name>A0A142BVH0_9BACT</name>
<sequence>MDNLTELYCHIDDFYQAFKPQFERQLIENGTKRLRACKISVPEIMTILVLFHQLRYRQFKGFYYHHMLGMMKKDFPDLPSYSRFIELVPRALVPLCAYLKSLMGSCTGISFVDATKLSVCHNRRIKRHKVFEGIAQRGKTSMGWFYGFKLHAIINHHGELLSIRVTPGNIDDREPLRQGLANDIFDKLFGDRGYVSQDLKDKLFNDFNIDFITKLRRNMKQQILKPIDEALLNGRSLIETVFDELKNLCQIEHSRHRSFTGFAANLLAGLIAYCWFPFKPTLKNVSAYGQAAKN</sequence>
<evidence type="ECO:0000259" key="1">
    <source>
        <dbReference type="Pfam" id="PF13612"/>
    </source>
</evidence>
<dbReference type="EMBL" id="KU736866">
    <property type="protein sequence ID" value="AMP42108.1"/>
    <property type="molecule type" value="Genomic_DNA"/>
</dbReference>
<dbReference type="InterPro" id="IPR025668">
    <property type="entry name" value="Tnp_DDE_dom"/>
</dbReference>
<organism evidence="2">
    <name type="scientific">uncultured bacterium IN-01</name>
    <dbReference type="NCBI Taxonomy" id="1805579"/>
    <lineage>
        <taxon>Bacteria</taxon>
        <taxon>environmental samples</taxon>
    </lineage>
</organism>
<gene>
    <name evidence="2" type="primary">tnp</name>
</gene>
<evidence type="ECO:0000313" key="2">
    <source>
        <dbReference type="EMBL" id="AMP42108.1"/>
    </source>
</evidence>
<dbReference type="Pfam" id="PF13612">
    <property type="entry name" value="DDE_Tnp_1_3"/>
    <property type="match status" value="1"/>
</dbReference>
<proteinExistence type="predicted"/>
<dbReference type="NCBIfam" id="NF033520">
    <property type="entry name" value="transpos_IS982"/>
    <property type="match status" value="1"/>
</dbReference>
<reference evidence="2" key="1">
    <citation type="journal article" date="2016" name="Appl. Environ. Microbiol.">
        <title>Diversity of the Tetracycline Mobilome within a Chinese Pig Manure Sample.</title>
        <authorList>
            <person name="Leclercq S.O."/>
            <person name="Wang C."/>
            <person name="Zhu Y."/>
            <person name="Wu H."/>
            <person name="Du X."/>
            <person name="Liu Z."/>
            <person name="Feng J."/>
        </authorList>
    </citation>
    <scope>NUCLEOTIDE SEQUENCE</scope>
</reference>
<accession>A0A142BVH0</accession>